<reference evidence="1" key="2">
    <citation type="journal article" date="2015" name="Data Brief">
        <title>Shoot transcriptome of the giant reed, Arundo donax.</title>
        <authorList>
            <person name="Barrero R.A."/>
            <person name="Guerrero F.D."/>
            <person name="Moolhuijzen P."/>
            <person name="Goolsby J.A."/>
            <person name="Tidwell J."/>
            <person name="Bellgard S.E."/>
            <person name="Bellgard M.I."/>
        </authorList>
    </citation>
    <scope>NUCLEOTIDE SEQUENCE</scope>
    <source>
        <tissue evidence="1">Shoot tissue taken approximately 20 cm above the soil surface</tissue>
    </source>
</reference>
<reference evidence="1" key="1">
    <citation type="submission" date="2014-09" db="EMBL/GenBank/DDBJ databases">
        <authorList>
            <person name="Magalhaes I.L.F."/>
            <person name="Oliveira U."/>
            <person name="Santos F.R."/>
            <person name="Vidigal T.H.D.A."/>
            <person name="Brescovit A.D."/>
            <person name="Santos A.J."/>
        </authorList>
    </citation>
    <scope>NUCLEOTIDE SEQUENCE</scope>
    <source>
        <tissue evidence="1">Shoot tissue taken approximately 20 cm above the soil surface</tissue>
    </source>
</reference>
<name>A0A0A9AKA6_ARUDO</name>
<dbReference type="EMBL" id="GBRH01247587">
    <property type="protein sequence ID" value="JAD50308.1"/>
    <property type="molecule type" value="Transcribed_RNA"/>
</dbReference>
<protein>
    <submittedName>
        <fullName evidence="1">Uncharacterized protein</fullName>
    </submittedName>
</protein>
<organism evidence="1">
    <name type="scientific">Arundo donax</name>
    <name type="common">Giant reed</name>
    <name type="synonym">Donax arundinaceus</name>
    <dbReference type="NCBI Taxonomy" id="35708"/>
    <lineage>
        <taxon>Eukaryota</taxon>
        <taxon>Viridiplantae</taxon>
        <taxon>Streptophyta</taxon>
        <taxon>Embryophyta</taxon>
        <taxon>Tracheophyta</taxon>
        <taxon>Spermatophyta</taxon>
        <taxon>Magnoliopsida</taxon>
        <taxon>Liliopsida</taxon>
        <taxon>Poales</taxon>
        <taxon>Poaceae</taxon>
        <taxon>PACMAD clade</taxon>
        <taxon>Arundinoideae</taxon>
        <taxon>Arundineae</taxon>
        <taxon>Arundo</taxon>
    </lineage>
</organism>
<accession>A0A0A9AKA6</accession>
<proteinExistence type="predicted"/>
<evidence type="ECO:0000313" key="1">
    <source>
        <dbReference type="EMBL" id="JAD50308.1"/>
    </source>
</evidence>
<sequence>MAQQLNHQEVQVMGD</sequence>